<dbReference type="InterPro" id="IPR037171">
    <property type="entry name" value="NagB/RpiA_transferase-like"/>
</dbReference>
<evidence type="ECO:0000256" key="5">
    <source>
        <dbReference type="SAM" id="MobiDB-lite"/>
    </source>
</evidence>
<feature type="region of interest" description="Disordered" evidence="5">
    <location>
        <begin position="288"/>
        <end position="369"/>
    </location>
</feature>
<dbReference type="InterPro" id="IPR004547">
    <property type="entry name" value="Glucosamine6P_isomerase"/>
</dbReference>
<name>A0ABR1XW94_9PEZI</name>
<keyword evidence="8" id="KW-1185">Reference proteome</keyword>
<dbReference type="InterPro" id="IPR006148">
    <property type="entry name" value="Glc/Gal-6P_isomerase"/>
</dbReference>
<evidence type="ECO:0000256" key="1">
    <source>
        <dbReference type="ARBA" id="ARBA00000644"/>
    </source>
</evidence>
<keyword evidence="4" id="KW-0378">Hydrolase</keyword>
<evidence type="ECO:0000256" key="4">
    <source>
        <dbReference type="ARBA" id="ARBA00022801"/>
    </source>
</evidence>
<dbReference type="Gene3D" id="3.40.50.1360">
    <property type="match status" value="1"/>
</dbReference>
<dbReference type="SUPFAM" id="SSF100950">
    <property type="entry name" value="NagB/RpiA/CoA transferase-like"/>
    <property type="match status" value="1"/>
</dbReference>
<accession>A0ABR1XW94</accession>
<dbReference type="Pfam" id="PF01182">
    <property type="entry name" value="Glucosamine_iso"/>
    <property type="match status" value="1"/>
</dbReference>
<comment type="similarity">
    <text evidence="2">Belongs to the glucosamine/galactosamine-6-phosphate isomerase family.</text>
</comment>
<dbReference type="NCBIfam" id="TIGR00502">
    <property type="entry name" value="nagB"/>
    <property type="match status" value="1"/>
</dbReference>
<dbReference type="HAMAP" id="MF_01241">
    <property type="entry name" value="GlcN6P_deamin"/>
    <property type="match status" value="1"/>
</dbReference>
<dbReference type="PANTHER" id="PTHR11280">
    <property type="entry name" value="GLUCOSAMINE-6-PHOSPHATE ISOMERASE"/>
    <property type="match status" value="1"/>
</dbReference>
<feature type="domain" description="Glucosamine/galactosamine-6-phosphate isomerase" evidence="6">
    <location>
        <begin position="8"/>
        <end position="236"/>
    </location>
</feature>
<feature type="compositionally biased region" description="Polar residues" evidence="5">
    <location>
        <begin position="342"/>
        <end position="351"/>
    </location>
</feature>
<sequence length="390" mass="42817">MRLIIRDDPTAASQYIADYIVERIRSFDPTPERPFVLGLPTGSSPEIIYKLLVEKYKRGELSFQNVVTFNMDEYVSLPRDHPQSYHTFMYTHLFSHTDLPPSQTHLLNGNAPNLAAECARYEALIRSYGGIEMFLAGIGSDGHIAFNEPGSSLASRTRVKTLAYDTQLANARFFDNDVAAVPSMALTVGVGTVLDAREVVAIVTGAHKAAALQRCVEDGVSHMWTLSALQMHPHAMVVADDDATLELKVKTVKYFRSIERVATREGMLQVLGDPRAEQDMLRRVEEEVATMRRGEGARGRKDSLMVTPTKTKPSDSAKPQDANKAEVSSGLDAPLLHPNPQPASINRSTTPEPALDRMGSRISPVESPVVDDVDDDAVVFQRMGARVAAA</sequence>
<proteinExistence type="inferred from homology"/>
<protein>
    <recommendedName>
        <fullName evidence="3">glucosamine-6-phosphate deaminase</fullName>
        <ecNumber evidence="3">3.5.99.6</ecNumber>
    </recommendedName>
</protein>
<comment type="caution">
    <text evidence="7">The sequence shown here is derived from an EMBL/GenBank/DDBJ whole genome shotgun (WGS) entry which is preliminary data.</text>
</comment>
<evidence type="ECO:0000313" key="7">
    <source>
        <dbReference type="EMBL" id="KAK8169672.1"/>
    </source>
</evidence>
<dbReference type="EC" id="3.5.99.6" evidence="3"/>
<dbReference type="Proteomes" id="UP001456524">
    <property type="component" value="Unassembled WGS sequence"/>
</dbReference>
<dbReference type="EMBL" id="JBBWUH010000004">
    <property type="protein sequence ID" value="KAK8169672.1"/>
    <property type="molecule type" value="Genomic_DNA"/>
</dbReference>
<evidence type="ECO:0000256" key="3">
    <source>
        <dbReference type="ARBA" id="ARBA00012680"/>
    </source>
</evidence>
<reference evidence="7 8" key="1">
    <citation type="journal article" date="2022" name="G3 (Bethesda)">
        <title>Enemy or ally: a genomic approach to elucidate the lifestyle of Phyllosticta citrichinaensis.</title>
        <authorList>
            <person name="Buijs V.A."/>
            <person name="Groenewald J.Z."/>
            <person name="Haridas S."/>
            <person name="LaButti K.M."/>
            <person name="Lipzen A."/>
            <person name="Martin F.M."/>
            <person name="Barry K."/>
            <person name="Grigoriev I.V."/>
            <person name="Crous P.W."/>
            <person name="Seidl M.F."/>
        </authorList>
    </citation>
    <scope>NUCLEOTIDE SEQUENCE [LARGE SCALE GENOMIC DNA]</scope>
    <source>
        <strain evidence="7 8">CBS 129764</strain>
    </source>
</reference>
<evidence type="ECO:0000313" key="8">
    <source>
        <dbReference type="Proteomes" id="UP001456524"/>
    </source>
</evidence>
<gene>
    <name evidence="7" type="ORF">IWX90DRAFT_430589</name>
</gene>
<evidence type="ECO:0000256" key="2">
    <source>
        <dbReference type="ARBA" id="ARBA00005526"/>
    </source>
</evidence>
<organism evidence="7 8">
    <name type="scientific">Phyllosticta citrichinensis</name>
    <dbReference type="NCBI Taxonomy" id="1130410"/>
    <lineage>
        <taxon>Eukaryota</taxon>
        <taxon>Fungi</taxon>
        <taxon>Dikarya</taxon>
        <taxon>Ascomycota</taxon>
        <taxon>Pezizomycotina</taxon>
        <taxon>Dothideomycetes</taxon>
        <taxon>Dothideomycetes incertae sedis</taxon>
        <taxon>Botryosphaeriales</taxon>
        <taxon>Phyllostictaceae</taxon>
        <taxon>Phyllosticta</taxon>
    </lineage>
</organism>
<evidence type="ECO:0000259" key="6">
    <source>
        <dbReference type="Pfam" id="PF01182"/>
    </source>
</evidence>
<comment type="catalytic activity">
    <reaction evidence="1">
        <text>alpha-D-glucosamine 6-phosphate + H2O = beta-D-fructose 6-phosphate + NH4(+)</text>
        <dbReference type="Rhea" id="RHEA:12172"/>
        <dbReference type="ChEBI" id="CHEBI:15377"/>
        <dbReference type="ChEBI" id="CHEBI:28938"/>
        <dbReference type="ChEBI" id="CHEBI:57634"/>
        <dbReference type="ChEBI" id="CHEBI:75989"/>
        <dbReference type="EC" id="3.5.99.6"/>
    </reaction>
</comment>
<dbReference type="CDD" id="cd01399">
    <property type="entry name" value="GlcN6P_deaminase"/>
    <property type="match status" value="1"/>
</dbReference>
<feature type="compositionally biased region" description="Basic and acidic residues" evidence="5">
    <location>
        <begin position="288"/>
        <end position="303"/>
    </location>
</feature>
<dbReference type="PANTHER" id="PTHR11280:SF5">
    <property type="entry name" value="GLUCOSAMINE-6-PHOSPHATE ISOMERASE"/>
    <property type="match status" value="1"/>
</dbReference>